<evidence type="ECO:0000259" key="1">
    <source>
        <dbReference type="Pfam" id="PF24671"/>
    </source>
</evidence>
<gene>
    <name evidence="2" type="ORF">M9458_049977</name>
</gene>
<dbReference type="Pfam" id="PF24671">
    <property type="entry name" value="DRC7_C"/>
    <property type="match status" value="1"/>
</dbReference>
<name>A0ABD0N0K6_CIRMR</name>
<comment type="caution">
    <text evidence="2">The sequence shown here is derived from an EMBL/GenBank/DDBJ whole genome shotgun (WGS) entry which is preliminary data.</text>
</comment>
<dbReference type="InterPro" id="IPR056292">
    <property type="entry name" value="DRC7_C"/>
</dbReference>
<feature type="domain" description="Dynein regulatory complex subunit 7 C-terminal" evidence="1">
    <location>
        <begin position="1"/>
        <end position="48"/>
    </location>
</feature>
<dbReference type="Proteomes" id="UP001529510">
    <property type="component" value="Unassembled WGS sequence"/>
</dbReference>
<dbReference type="AlphaFoldDB" id="A0ABD0N0K6"/>
<dbReference type="EMBL" id="JAMKFB020000025">
    <property type="protein sequence ID" value="KAL0155714.1"/>
    <property type="molecule type" value="Genomic_DNA"/>
</dbReference>
<dbReference type="PANTHER" id="PTHR35249">
    <property type="entry name" value="DYNEIN REGULATORY COMPLEX SUBUNIT 7"/>
    <property type="match status" value="1"/>
</dbReference>
<feature type="non-terminal residue" evidence="2">
    <location>
        <position position="1"/>
    </location>
</feature>
<protein>
    <recommendedName>
        <fullName evidence="1">Dynein regulatory complex subunit 7 C-terminal domain-containing protein</fullName>
    </recommendedName>
</protein>
<dbReference type="InterPro" id="IPR033551">
    <property type="entry name" value="DRC7/lobo"/>
</dbReference>
<evidence type="ECO:0000313" key="2">
    <source>
        <dbReference type="EMBL" id="KAL0155714.1"/>
    </source>
</evidence>
<proteinExistence type="predicted"/>
<accession>A0ABD0N0K6</accession>
<sequence>ELQKKQLWYQKNYLTMTNEDEDDYLTYCSDAMFRIHVFKMRLIRYAPQVIY</sequence>
<organism evidence="2 3">
    <name type="scientific">Cirrhinus mrigala</name>
    <name type="common">Mrigala</name>
    <dbReference type="NCBI Taxonomy" id="683832"/>
    <lineage>
        <taxon>Eukaryota</taxon>
        <taxon>Metazoa</taxon>
        <taxon>Chordata</taxon>
        <taxon>Craniata</taxon>
        <taxon>Vertebrata</taxon>
        <taxon>Euteleostomi</taxon>
        <taxon>Actinopterygii</taxon>
        <taxon>Neopterygii</taxon>
        <taxon>Teleostei</taxon>
        <taxon>Ostariophysi</taxon>
        <taxon>Cypriniformes</taxon>
        <taxon>Cyprinidae</taxon>
        <taxon>Labeoninae</taxon>
        <taxon>Labeonini</taxon>
        <taxon>Cirrhinus</taxon>
    </lineage>
</organism>
<dbReference type="PANTHER" id="PTHR35249:SF2">
    <property type="entry name" value="DYNEIN REGULATORY COMPLEX SUBUNIT 7"/>
    <property type="match status" value="1"/>
</dbReference>
<reference evidence="2 3" key="1">
    <citation type="submission" date="2024-05" db="EMBL/GenBank/DDBJ databases">
        <title>Genome sequencing and assembly of Indian major carp, Cirrhinus mrigala (Hamilton, 1822).</title>
        <authorList>
            <person name="Mohindra V."/>
            <person name="Chowdhury L.M."/>
            <person name="Lal K."/>
            <person name="Jena J.K."/>
        </authorList>
    </citation>
    <scope>NUCLEOTIDE SEQUENCE [LARGE SCALE GENOMIC DNA]</scope>
    <source>
        <strain evidence="2">CM1030</strain>
        <tissue evidence="2">Blood</tissue>
    </source>
</reference>
<evidence type="ECO:0000313" key="3">
    <source>
        <dbReference type="Proteomes" id="UP001529510"/>
    </source>
</evidence>
<keyword evidence="3" id="KW-1185">Reference proteome</keyword>